<reference evidence="1" key="1">
    <citation type="submission" date="2024-05" db="EMBL/GenBank/DDBJ databases">
        <title>Campylobacter coli isolated from environmental waters in Slovenia.</title>
        <authorList>
            <person name="Zautner A.E."/>
            <person name="Bunk B."/>
            <person name="Riedel T."/>
            <person name="Sproeer C."/>
        </authorList>
    </citation>
    <scope>NUCLEOTIDE SEQUENCE</scope>
    <source>
        <strain evidence="1">CCS1377</strain>
    </source>
</reference>
<dbReference type="GO" id="GO:0005524">
    <property type="term" value="F:ATP binding"/>
    <property type="evidence" value="ECO:0007669"/>
    <property type="project" value="UniProtKB-KW"/>
</dbReference>
<gene>
    <name evidence="1" type="ORF">AAH949_04250</name>
</gene>
<evidence type="ECO:0000313" key="1">
    <source>
        <dbReference type="EMBL" id="XBJ30044.1"/>
    </source>
</evidence>
<dbReference type="SUPFAM" id="SSF63825">
    <property type="entry name" value="YWTD domain"/>
    <property type="match status" value="1"/>
</dbReference>
<keyword evidence="1" id="KW-0547">Nucleotide-binding</keyword>
<proteinExistence type="predicted"/>
<dbReference type="AlphaFoldDB" id="A0AAU7EAT3"/>
<sequence>MKKYILSLTLGVALLGASELKYQEFDGFKSPESIFVDKNFVYVSNVGEKLEPLAKDNDGFISKLDKNGKVLEYKFLSNLNAPKGMMELNNTLYVVDIDVLRGFDLKSKKEIFNLPIKGAIFLNDIEKLDDNTLLVSDTGTGLILKVDLKEKSYDELLKLDLAKFGGPNGLYLDNKNNKLFIAGYHPNGLSGGVVMSYNLAKKELSVVKNEKESYDGIVPYNDALLVSSWGENLNGLVYSLENGKTTKLELPSMKGSADMFIEGDILWIPKMVEGKILKVKLQN</sequence>
<dbReference type="RefSeq" id="WP_348519074.1">
    <property type="nucleotide sequence ID" value="NZ_CP155620.1"/>
</dbReference>
<organism evidence="1">
    <name type="scientific">Campylobacter sp. CCS1377</name>
    <dbReference type="NCBI Taxonomy" id="3158229"/>
    <lineage>
        <taxon>Bacteria</taxon>
        <taxon>Pseudomonadati</taxon>
        <taxon>Campylobacterota</taxon>
        <taxon>Epsilonproteobacteria</taxon>
        <taxon>Campylobacterales</taxon>
        <taxon>Campylobacteraceae</taxon>
        <taxon>Campylobacter</taxon>
    </lineage>
</organism>
<keyword evidence="1" id="KW-0067">ATP-binding</keyword>
<dbReference type="Gene3D" id="2.120.10.30">
    <property type="entry name" value="TolB, C-terminal domain"/>
    <property type="match status" value="1"/>
</dbReference>
<name>A0AAU7EAT3_9BACT</name>
<dbReference type="InterPro" id="IPR011042">
    <property type="entry name" value="6-blade_b-propeller_TolB-like"/>
</dbReference>
<protein>
    <submittedName>
        <fullName evidence="1">ATP-binding protein</fullName>
    </submittedName>
</protein>
<accession>A0AAU7EAT3</accession>
<dbReference type="EMBL" id="CP155620">
    <property type="protein sequence ID" value="XBJ30044.1"/>
    <property type="molecule type" value="Genomic_DNA"/>
</dbReference>